<proteinExistence type="inferred from homology"/>
<dbReference type="RefSeq" id="WP_338250049.1">
    <property type="nucleotide sequence ID" value="NZ_BSRI01000001.1"/>
</dbReference>
<dbReference type="Proteomes" id="UP001344906">
    <property type="component" value="Unassembled WGS sequence"/>
</dbReference>
<comment type="caution">
    <text evidence="3">The sequence shown here is derived from an EMBL/GenBank/DDBJ whole genome shotgun (WGS) entry which is preliminary data.</text>
</comment>
<sequence length="255" mass="29553">MEIDAYLQRIKYQGTLEPTVQTLRGLHQSHMLTTPFENLSIHYNQPIVLQEALLYDKIVRHRRGGFCYELNGLFAWLLQQLGFQVQLLSAEVAGEGGCFSPAYDHLTLLLPCLEGADWLVDVGFGDSFQLPLHLQEDIAQLGGDGRQYRLRTGVNDERDYWFLQQLKDQQWTDQYRFTLQSHPLTDFVARCHYQQTSPESHFTRNRVCSLATTIGRITLSDLRFITTIHGERQERLLTSEEAYRSALYEYFGITI</sequence>
<evidence type="ECO:0000313" key="4">
    <source>
        <dbReference type="Proteomes" id="UP001344906"/>
    </source>
</evidence>
<evidence type="ECO:0000256" key="1">
    <source>
        <dbReference type="ARBA" id="ARBA00006547"/>
    </source>
</evidence>
<name>A0ABQ6FRD6_9CHLR</name>
<dbReference type="SUPFAM" id="SSF54001">
    <property type="entry name" value="Cysteine proteinases"/>
    <property type="match status" value="1"/>
</dbReference>
<dbReference type="PANTHER" id="PTHR11786">
    <property type="entry name" value="N-HYDROXYARYLAMINE O-ACETYLTRANSFERASE"/>
    <property type="match status" value="1"/>
</dbReference>
<dbReference type="Gene3D" id="2.40.128.150">
    <property type="entry name" value="Cysteine proteinases"/>
    <property type="match status" value="1"/>
</dbReference>
<reference evidence="3 4" key="1">
    <citation type="submission" date="2023-02" db="EMBL/GenBank/DDBJ databases">
        <title>Dictyobacter halimunensis sp. nov., a new member of the class Ktedonobacteria from forest soil in a geothermal area.</title>
        <authorList>
            <person name="Rachmania M.K."/>
            <person name="Ningsih F."/>
            <person name="Sakai Y."/>
            <person name="Yabe S."/>
            <person name="Yokota A."/>
            <person name="Sjamsuridzal W."/>
        </authorList>
    </citation>
    <scope>NUCLEOTIDE SEQUENCE [LARGE SCALE GENOMIC DNA]</scope>
    <source>
        <strain evidence="3 4">S3.2.2.5</strain>
    </source>
</reference>
<dbReference type="PANTHER" id="PTHR11786:SF0">
    <property type="entry name" value="ARYLAMINE N-ACETYLTRANSFERASE 4-RELATED"/>
    <property type="match status" value="1"/>
</dbReference>
<keyword evidence="4" id="KW-1185">Reference proteome</keyword>
<evidence type="ECO:0000313" key="3">
    <source>
        <dbReference type="EMBL" id="GLV55577.1"/>
    </source>
</evidence>
<accession>A0ABQ6FRD6</accession>
<dbReference type="PRINTS" id="PR01543">
    <property type="entry name" value="ANATRNSFRASE"/>
</dbReference>
<dbReference type="InterPro" id="IPR038765">
    <property type="entry name" value="Papain-like_cys_pep_sf"/>
</dbReference>
<dbReference type="EMBL" id="BSRI01000001">
    <property type="protein sequence ID" value="GLV55577.1"/>
    <property type="molecule type" value="Genomic_DNA"/>
</dbReference>
<organism evidence="3 4">
    <name type="scientific">Dictyobacter halimunensis</name>
    <dbReference type="NCBI Taxonomy" id="3026934"/>
    <lineage>
        <taxon>Bacteria</taxon>
        <taxon>Bacillati</taxon>
        <taxon>Chloroflexota</taxon>
        <taxon>Ktedonobacteria</taxon>
        <taxon>Ktedonobacterales</taxon>
        <taxon>Dictyobacteraceae</taxon>
        <taxon>Dictyobacter</taxon>
    </lineage>
</organism>
<dbReference type="Gene3D" id="3.30.2140.10">
    <property type="entry name" value="Arylamine N-acetyltransferase"/>
    <property type="match status" value="1"/>
</dbReference>
<gene>
    <name evidence="3" type="ORF">KDH_24210</name>
</gene>
<dbReference type="InterPro" id="IPR001447">
    <property type="entry name" value="Arylamine_N-AcTrfase"/>
</dbReference>
<protein>
    <submittedName>
        <fullName evidence="3">Acetyltransferase</fullName>
    </submittedName>
</protein>
<dbReference type="Pfam" id="PF00797">
    <property type="entry name" value="Acetyltransf_2"/>
    <property type="match status" value="1"/>
</dbReference>
<evidence type="ECO:0000256" key="2">
    <source>
        <dbReference type="RuleBase" id="RU003452"/>
    </source>
</evidence>
<comment type="similarity">
    <text evidence="1 2">Belongs to the arylamine N-acetyltransferase family.</text>
</comment>